<dbReference type="RefSeq" id="WP_059330481.1">
    <property type="nucleotide sequence ID" value="NZ_CP014339.1"/>
</dbReference>
<dbReference type="EMBL" id="MAHS01000001">
    <property type="protein sequence ID" value="OPB53275.1"/>
    <property type="molecule type" value="Genomic_DNA"/>
</dbReference>
<gene>
    <name evidence="1" type="ORF">AYC66_17040</name>
    <name evidence="2" type="ORF">BAY09_10130</name>
</gene>
<reference evidence="1 3" key="1">
    <citation type="submission" date="2016-02" db="EMBL/GenBank/DDBJ databases">
        <authorList>
            <person name="Nicholson A.C."/>
            <person name="Humrighouse B.W."/>
            <person name="Loparev V."/>
            <person name="Emery B."/>
            <person name="Graziano J."/>
            <person name="McQuiston J.R."/>
        </authorList>
    </citation>
    <scope>NUCLEOTIDE SEQUENCE [LARGE SCALE GENOMIC DNA]</scope>
    <source>
        <strain evidence="1 3">E6809</strain>
    </source>
</reference>
<evidence type="ECO:0000313" key="3">
    <source>
        <dbReference type="Proteomes" id="UP000189738"/>
    </source>
</evidence>
<name>A0A1T3DA42_9FLAO</name>
<evidence type="ECO:0000313" key="2">
    <source>
        <dbReference type="EMBL" id="OPB53275.1"/>
    </source>
</evidence>
<organism evidence="2">
    <name type="scientific">Elizabethkingia anophelis</name>
    <dbReference type="NCBI Taxonomy" id="1117645"/>
    <lineage>
        <taxon>Bacteria</taxon>
        <taxon>Pseudomonadati</taxon>
        <taxon>Bacteroidota</taxon>
        <taxon>Flavobacteriia</taxon>
        <taxon>Flavobacteriales</taxon>
        <taxon>Weeksellaceae</taxon>
        <taxon>Elizabethkingia</taxon>
    </lineage>
</organism>
<proteinExistence type="predicted"/>
<dbReference type="Proteomes" id="UP000189738">
    <property type="component" value="Chromosome"/>
</dbReference>
<evidence type="ECO:0000313" key="1">
    <source>
        <dbReference type="EMBL" id="AQX52280.1"/>
    </source>
</evidence>
<sequence length="213" mass="25577">MFRLFKKTKKIYEFTEKEVNFFREVIKLLPNRYHYLINQLNNDFLISFKPNDLNFKDWYSVQLNAKLEESYGNPNLGYFQLQNIFIFNKRSKKKEKIIFSFLEGMFIGFFLEDVKFENYVLSQYDTSNLIEKYFKNDNEKEELLKIIRKVDKQKESQFDLEDTFKIELPEGDFYTIKNLGDGNYLAVDTQGVVYELLHDPYSVTKKADSINDL</sequence>
<dbReference type="EMBL" id="CP014339">
    <property type="protein sequence ID" value="AQX52280.1"/>
    <property type="molecule type" value="Genomic_DNA"/>
</dbReference>
<accession>A0A1T3DA42</accession>
<protein>
    <submittedName>
        <fullName evidence="2">Uncharacterized protein</fullName>
    </submittedName>
</protein>
<dbReference type="AlphaFoldDB" id="A0A1T3DA42"/>
<reference evidence="2" key="2">
    <citation type="submission" date="2016-06" db="EMBL/GenBank/DDBJ databases">
        <authorList>
            <person name="Nicholson A.C."/>
        </authorList>
    </citation>
    <scope>NUCLEOTIDE SEQUENCE [LARGE SCALE GENOMIC DNA]</scope>
    <source>
        <strain evidence="2">E6809</strain>
    </source>
</reference>